<evidence type="ECO:0000256" key="4">
    <source>
        <dbReference type="ARBA" id="ARBA00023136"/>
    </source>
</evidence>
<name>A0A0G2EEL7_PHACM</name>
<dbReference type="Pfam" id="PF07690">
    <property type="entry name" value="MFS_1"/>
    <property type="match status" value="1"/>
</dbReference>
<sequence length="563" mass="61973">MNSPPTFNTTTASNSVNGSNDEQSQGAKFESAATTPRISFERQGGTLENIESINQEPERNVTDDDSSVGDDSRFEEKDADIEKNGEAPANTSPENHVDDPNLVVWDGPDDPENPMNWPITKKWTVTILLATMTLTITFASSIFSTATIRVSEEYHISNEVSILGTSLFVLGFCFGPLVWGPFSEIYGRMPPLFAGFAIFAIFQIPVAVAQNVETIMLSRFLGGFFGCSPLAIVGGALADFWDPVDRGVAIAIFAAATFIGPVAGPIVGGFVTQSHLGWRWTAWITLIMAAAFGTISLIVIPETSGPKLLQRRAAQLRQETKNWALHAKADEQRLNPSDLVTRYLTRPFIMLFKEPILMLITIYLAFIYGILYLFFEAYPITFQEQRGWNEGVGQLPFIGITIGVVIGATIVSFVTKTRFARKLRKHGRVIPEERLPPMILGAVILPAGLFWFAWTSSPHITWVPQVIAGIPIGCGVFMIFMQGLNYIIDCYLWHANSAIAGNTLIRSLAGAGFPLFANQMYAKLGVDWATSLLAFLCVAMIPVPILFYIYGKRIRSLSKFSPT</sequence>
<feature type="transmembrane region" description="Helical" evidence="6">
    <location>
        <begin position="435"/>
        <end position="454"/>
    </location>
</feature>
<evidence type="ECO:0000256" key="3">
    <source>
        <dbReference type="ARBA" id="ARBA00022989"/>
    </source>
</evidence>
<dbReference type="FunFam" id="1.20.1250.20:FF:000011">
    <property type="entry name" value="MFS multidrug transporter, putative"/>
    <property type="match status" value="1"/>
</dbReference>
<dbReference type="GO" id="GO:0005886">
    <property type="term" value="C:plasma membrane"/>
    <property type="evidence" value="ECO:0007669"/>
    <property type="project" value="TreeGrafter"/>
</dbReference>
<dbReference type="SUPFAM" id="SSF103473">
    <property type="entry name" value="MFS general substrate transporter"/>
    <property type="match status" value="1"/>
</dbReference>
<dbReference type="PROSITE" id="PS50850">
    <property type="entry name" value="MFS"/>
    <property type="match status" value="1"/>
</dbReference>
<evidence type="ECO:0000256" key="2">
    <source>
        <dbReference type="ARBA" id="ARBA00022692"/>
    </source>
</evidence>
<feature type="transmembrane region" description="Helical" evidence="6">
    <location>
        <begin position="280"/>
        <end position="300"/>
    </location>
</feature>
<feature type="transmembrane region" description="Helical" evidence="6">
    <location>
        <begin position="499"/>
        <end position="516"/>
    </location>
</feature>
<evidence type="ECO:0000313" key="9">
    <source>
        <dbReference type="Proteomes" id="UP000053317"/>
    </source>
</evidence>
<keyword evidence="9" id="KW-1185">Reference proteome</keyword>
<gene>
    <name evidence="8" type="ORF">UCRPC4_g04035</name>
</gene>
<dbReference type="EMBL" id="LCWF01000092">
    <property type="protein sequence ID" value="KKY20874.1"/>
    <property type="molecule type" value="Genomic_DNA"/>
</dbReference>
<organism evidence="8 9">
    <name type="scientific">Phaeomoniella chlamydospora</name>
    <name type="common">Phaeoacremonium chlamydosporum</name>
    <dbReference type="NCBI Taxonomy" id="158046"/>
    <lineage>
        <taxon>Eukaryota</taxon>
        <taxon>Fungi</taxon>
        <taxon>Dikarya</taxon>
        <taxon>Ascomycota</taxon>
        <taxon>Pezizomycotina</taxon>
        <taxon>Eurotiomycetes</taxon>
        <taxon>Chaetothyriomycetidae</taxon>
        <taxon>Phaeomoniellales</taxon>
        <taxon>Phaeomoniellaceae</taxon>
        <taxon>Phaeomoniella</taxon>
    </lineage>
</organism>
<feature type="domain" description="Major facilitator superfamily (MFS) profile" evidence="7">
    <location>
        <begin position="125"/>
        <end position="563"/>
    </location>
</feature>
<feature type="transmembrane region" description="Helical" evidence="6">
    <location>
        <begin position="528"/>
        <end position="550"/>
    </location>
</feature>
<accession>A0A0G2EEL7</accession>
<feature type="transmembrane region" description="Helical" evidence="6">
    <location>
        <begin position="220"/>
        <end position="241"/>
    </location>
</feature>
<dbReference type="Gene3D" id="1.20.1250.20">
    <property type="entry name" value="MFS general substrate transporter like domains"/>
    <property type="match status" value="1"/>
</dbReference>
<keyword evidence="3 6" id="KW-1133">Transmembrane helix</keyword>
<evidence type="ECO:0000256" key="5">
    <source>
        <dbReference type="SAM" id="MobiDB-lite"/>
    </source>
</evidence>
<comment type="caution">
    <text evidence="8">The sequence shown here is derived from an EMBL/GenBank/DDBJ whole genome shotgun (WGS) entry which is preliminary data.</text>
</comment>
<proteinExistence type="predicted"/>
<dbReference type="OrthoDB" id="446368at2759"/>
<dbReference type="InterPro" id="IPR020846">
    <property type="entry name" value="MFS_dom"/>
</dbReference>
<dbReference type="AlphaFoldDB" id="A0A0G2EEL7"/>
<feature type="transmembrane region" description="Helical" evidence="6">
    <location>
        <begin position="125"/>
        <end position="148"/>
    </location>
</feature>
<evidence type="ECO:0000259" key="7">
    <source>
        <dbReference type="PROSITE" id="PS50850"/>
    </source>
</evidence>
<reference evidence="8 9" key="1">
    <citation type="submission" date="2015-05" db="EMBL/GenBank/DDBJ databases">
        <title>Distinctive expansion of gene families associated with plant cell wall degradation and secondary metabolism in the genomes of grapevine trunk pathogens.</title>
        <authorList>
            <person name="Lawrence D.P."/>
            <person name="Travadon R."/>
            <person name="Rolshausen P.E."/>
            <person name="Baumgartner K."/>
        </authorList>
    </citation>
    <scope>NUCLEOTIDE SEQUENCE [LARGE SCALE GENOMIC DNA]</scope>
    <source>
        <strain evidence="8">UCRPC4</strain>
    </source>
</reference>
<evidence type="ECO:0000313" key="8">
    <source>
        <dbReference type="EMBL" id="KKY20874.1"/>
    </source>
</evidence>
<comment type="subcellular location">
    <subcellularLocation>
        <location evidence="1">Membrane</location>
        <topology evidence="1">Multi-pass membrane protein</topology>
    </subcellularLocation>
</comment>
<feature type="compositionally biased region" description="Basic and acidic residues" evidence="5">
    <location>
        <begin position="70"/>
        <end position="85"/>
    </location>
</feature>
<feature type="compositionally biased region" description="Polar residues" evidence="5">
    <location>
        <begin position="1"/>
        <end position="37"/>
    </location>
</feature>
<keyword evidence="2 6" id="KW-0812">Transmembrane</keyword>
<evidence type="ECO:0000256" key="1">
    <source>
        <dbReference type="ARBA" id="ARBA00004141"/>
    </source>
</evidence>
<dbReference type="PANTHER" id="PTHR23502:SF47">
    <property type="entry name" value="MAJOR FACILITATOR SUPERFAMILY (MFS) PROFILE DOMAIN-CONTAINING PROTEIN-RELATED"/>
    <property type="match status" value="1"/>
</dbReference>
<feature type="transmembrane region" description="Helical" evidence="6">
    <location>
        <begin position="160"/>
        <end position="179"/>
    </location>
</feature>
<feature type="transmembrane region" description="Helical" evidence="6">
    <location>
        <begin position="191"/>
        <end position="208"/>
    </location>
</feature>
<dbReference type="PANTHER" id="PTHR23502">
    <property type="entry name" value="MAJOR FACILITATOR SUPERFAMILY"/>
    <property type="match status" value="1"/>
</dbReference>
<dbReference type="GO" id="GO:0022857">
    <property type="term" value="F:transmembrane transporter activity"/>
    <property type="evidence" value="ECO:0007669"/>
    <property type="project" value="InterPro"/>
</dbReference>
<dbReference type="CDD" id="cd17323">
    <property type="entry name" value="MFS_Tpo1_MDR_like"/>
    <property type="match status" value="1"/>
</dbReference>
<feature type="transmembrane region" description="Helical" evidence="6">
    <location>
        <begin position="466"/>
        <end position="487"/>
    </location>
</feature>
<protein>
    <submittedName>
        <fullName evidence="8">Putative mfs multidrug</fullName>
    </submittedName>
</protein>
<feature type="transmembrane region" description="Helical" evidence="6">
    <location>
        <begin position="356"/>
        <end position="375"/>
    </location>
</feature>
<dbReference type="InterPro" id="IPR011701">
    <property type="entry name" value="MFS"/>
</dbReference>
<feature type="transmembrane region" description="Helical" evidence="6">
    <location>
        <begin position="395"/>
        <end position="414"/>
    </location>
</feature>
<dbReference type="Proteomes" id="UP000053317">
    <property type="component" value="Unassembled WGS sequence"/>
</dbReference>
<keyword evidence="4 6" id="KW-0472">Membrane</keyword>
<feature type="region of interest" description="Disordered" evidence="5">
    <location>
        <begin position="1"/>
        <end position="110"/>
    </location>
</feature>
<dbReference type="InterPro" id="IPR036259">
    <property type="entry name" value="MFS_trans_sf"/>
</dbReference>
<reference evidence="8 9" key="2">
    <citation type="submission" date="2015-05" db="EMBL/GenBank/DDBJ databases">
        <authorList>
            <person name="Morales-Cruz A."/>
            <person name="Amrine K.C."/>
            <person name="Cantu D."/>
        </authorList>
    </citation>
    <scope>NUCLEOTIDE SEQUENCE [LARGE SCALE GENOMIC DNA]</scope>
    <source>
        <strain evidence="8">UCRPC4</strain>
    </source>
</reference>
<evidence type="ECO:0000256" key="6">
    <source>
        <dbReference type="SAM" id="Phobius"/>
    </source>
</evidence>
<feature type="transmembrane region" description="Helical" evidence="6">
    <location>
        <begin position="248"/>
        <end position="268"/>
    </location>
</feature>